<dbReference type="Pfam" id="PF13472">
    <property type="entry name" value="Lipase_GDSL_2"/>
    <property type="match status" value="1"/>
</dbReference>
<dbReference type="Gene3D" id="3.40.50.1110">
    <property type="entry name" value="SGNH hydrolase"/>
    <property type="match status" value="1"/>
</dbReference>
<protein>
    <recommendedName>
        <fullName evidence="1">SGNH hydrolase-type esterase domain-containing protein</fullName>
    </recommendedName>
</protein>
<organism evidence="2 3">
    <name type="scientific">Nocardia rhizosphaerihabitans</name>
    <dbReference type="NCBI Taxonomy" id="1691570"/>
    <lineage>
        <taxon>Bacteria</taxon>
        <taxon>Bacillati</taxon>
        <taxon>Actinomycetota</taxon>
        <taxon>Actinomycetes</taxon>
        <taxon>Mycobacteriales</taxon>
        <taxon>Nocardiaceae</taxon>
        <taxon>Nocardia</taxon>
    </lineage>
</organism>
<evidence type="ECO:0000313" key="3">
    <source>
        <dbReference type="Proteomes" id="UP000658127"/>
    </source>
</evidence>
<comment type="caution">
    <text evidence="2">The sequence shown here is derived from an EMBL/GenBank/DDBJ whole genome shotgun (WGS) entry which is preliminary data.</text>
</comment>
<evidence type="ECO:0000259" key="1">
    <source>
        <dbReference type="Pfam" id="PF13472"/>
    </source>
</evidence>
<dbReference type="SUPFAM" id="SSF52266">
    <property type="entry name" value="SGNH hydrolase"/>
    <property type="match status" value="1"/>
</dbReference>
<feature type="domain" description="SGNH hydrolase-type esterase" evidence="1">
    <location>
        <begin position="226"/>
        <end position="421"/>
    </location>
</feature>
<dbReference type="PANTHER" id="PTHR43784">
    <property type="entry name" value="GDSL-LIKE LIPASE/ACYLHYDROLASE, PUTATIVE (AFU_ORTHOLOGUE AFUA_2G00820)-RELATED"/>
    <property type="match status" value="1"/>
</dbReference>
<proteinExistence type="predicted"/>
<sequence>MKIEVDGAVTEPAATDKRTTVLARRAALLVAGATTSALVACGAETPAPEWSGAWAAAVQHPATAVTPNWSAEGFADQSVRQVVRLSDGGPQVRVRLSNRYGTTPLAVAGATVARSAGGAAVIPETVSRLTVTGAEAFEIAPGAEISSDLVTAPIAAGEAITVTLYFARPTGPATQHAQAAATSYRATGDHTAAPDAAAFTESSQSWYYLAGIDTVRAGRARDVTVAFGDSITDGYRSGIDADQRYPDHLTRELTAAGRPGAVVNAGISGNRLLTDSTVLGDSALTRFRRDVLEQPGVGTAVILIGINDIGMAGMTGPDGQLSPQVSADQLVAGYRELIAQARAAGVRVIGATLLPFAGSPYYSAEKDRLRREVNSWITSAGAFDAVVDLDRAMADPTDPARLAGSYDSGDQLHPNDSGYAAMAAAIGKVILT</sequence>
<name>A0ABQ2KF26_9NOCA</name>
<dbReference type="InterPro" id="IPR036514">
    <property type="entry name" value="SGNH_hydro_sf"/>
</dbReference>
<accession>A0ABQ2KF26</accession>
<evidence type="ECO:0000313" key="2">
    <source>
        <dbReference type="EMBL" id="GGN77586.1"/>
    </source>
</evidence>
<dbReference type="CDD" id="cd01830">
    <property type="entry name" value="XynE_like"/>
    <property type="match status" value="1"/>
</dbReference>
<gene>
    <name evidence="2" type="ORF">GCM10011610_24170</name>
</gene>
<keyword evidence="3" id="KW-1185">Reference proteome</keyword>
<reference evidence="3" key="1">
    <citation type="journal article" date="2019" name="Int. J. Syst. Evol. Microbiol.">
        <title>The Global Catalogue of Microorganisms (GCM) 10K type strain sequencing project: providing services to taxonomists for standard genome sequencing and annotation.</title>
        <authorList>
            <consortium name="The Broad Institute Genomics Platform"/>
            <consortium name="The Broad Institute Genome Sequencing Center for Infectious Disease"/>
            <person name="Wu L."/>
            <person name="Ma J."/>
        </authorList>
    </citation>
    <scope>NUCLEOTIDE SEQUENCE [LARGE SCALE GENOMIC DNA]</scope>
    <source>
        <strain evidence="3">CGMCC 4.7329</strain>
    </source>
</reference>
<dbReference type="InterPro" id="IPR013830">
    <property type="entry name" value="SGNH_hydro"/>
</dbReference>
<dbReference type="Proteomes" id="UP000658127">
    <property type="component" value="Unassembled WGS sequence"/>
</dbReference>
<dbReference type="InterPro" id="IPR053140">
    <property type="entry name" value="GDSL_Rv0518-like"/>
</dbReference>
<dbReference type="PANTHER" id="PTHR43784:SF2">
    <property type="entry name" value="GDSL-LIKE LIPASE_ACYLHYDROLASE, PUTATIVE (AFU_ORTHOLOGUE AFUA_2G00820)-RELATED"/>
    <property type="match status" value="1"/>
</dbReference>
<dbReference type="EMBL" id="BMNE01000002">
    <property type="protein sequence ID" value="GGN77586.1"/>
    <property type="molecule type" value="Genomic_DNA"/>
</dbReference>
<dbReference type="RefSeq" id="WP_189027046.1">
    <property type="nucleotide sequence ID" value="NZ_BMNE01000002.1"/>
</dbReference>